<feature type="domain" description="Cystatin fetuin-B-type" evidence="5">
    <location>
        <begin position="138"/>
        <end position="250"/>
    </location>
</feature>
<feature type="signal peptide" evidence="4">
    <location>
        <begin position="1"/>
        <end position="18"/>
    </location>
</feature>
<dbReference type="InterPro" id="IPR000010">
    <property type="entry name" value="Cystatin_dom"/>
</dbReference>
<dbReference type="PANTHER" id="PTHR13814">
    <property type="entry name" value="FETUIN"/>
    <property type="match status" value="1"/>
</dbReference>
<dbReference type="Pfam" id="PF00031">
    <property type="entry name" value="Cystatin"/>
    <property type="match status" value="2"/>
</dbReference>
<dbReference type="SMART" id="SM00043">
    <property type="entry name" value="CY"/>
    <property type="match status" value="2"/>
</dbReference>
<evidence type="ECO:0000259" key="5">
    <source>
        <dbReference type="PROSITE" id="PS51530"/>
    </source>
</evidence>
<dbReference type="GO" id="GO:0004869">
    <property type="term" value="F:cysteine-type endopeptidase inhibitor activity"/>
    <property type="evidence" value="ECO:0007669"/>
    <property type="project" value="InterPro"/>
</dbReference>
<evidence type="ECO:0000313" key="6">
    <source>
        <dbReference type="Ensembl" id="ENSAPLP00020006992.1"/>
    </source>
</evidence>
<name>A0A8B9SJ18_ANAPL</name>
<evidence type="ECO:0000313" key="7">
    <source>
        <dbReference type="Proteomes" id="UP000694400"/>
    </source>
</evidence>
<proteinExistence type="predicted"/>
<evidence type="ECO:0000256" key="2">
    <source>
        <dbReference type="ARBA" id="ARBA00023157"/>
    </source>
</evidence>
<dbReference type="GO" id="GO:0008191">
    <property type="term" value="F:metalloendopeptidase inhibitor activity"/>
    <property type="evidence" value="ECO:0007669"/>
    <property type="project" value="TreeGrafter"/>
</dbReference>
<keyword evidence="2" id="KW-1015">Disulfide bond</keyword>
<evidence type="ECO:0000256" key="3">
    <source>
        <dbReference type="ARBA" id="ARBA00023180"/>
    </source>
</evidence>
<dbReference type="SUPFAM" id="SSF54403">
    <property type="entry name" value="Cystatin/monellin"/>
    <property type="match status" value="2"/>
</dbReference>
<dbReference type="Gene3D" id="3.10.450.10">
    <property type="match status" value="2"/>
</dbReference>
<dbReference type="CDD" id="cd00042">
    <property type="entry name" value="CY"/>
    <property type="match status" value="2"/>
</dbReference>
<protein>
    <submittedName>
        <fullName evidence="6">Fetuin B</fullName>
    </submittedName>
</protein>
<evidence type="ECO:0000256" key="1">
    <source>
        <dbReference type="ARBA" id="ARBA00022729"/>
    </source>
</evidence>
<evidence type="ECO:0000256" key="4">
    <source>
        <dbReference type="SAM" id="SignalP"/>
    </source>
</evidence>
<reference evidence="6" key="3">
    <citation type="submission" date="2025-09" db="UniProtKB">
        <authorList>
            <consortium name="Ensembl"/>
        </authorList>
    </citation>
    <scope>IDENTIFICATION</scope>
</reference>
<keyword evidence="3" id="KW-0325">Glycoprotein</keyword>
<sequence>MFLLISVLFSIQGLCSWAASPPASRVPNTLLSPTCDDTAVEEAADLALRQINADRREGYILRLYRIFSVREHPQEITGSVFYLILDVVDTECHVLSKKLWKDCTGCNIYCFYVFILNIAHLNTYECVLQPVPPRYIWAVCPDCPVDDCPTEPKYLEAAVQSLGKFNEESEQTHYFSVLNVTRASMQWVIGPAYFVEFVIQETSCSKSDSIADISKCKPLPSELAVSIHNCFSDNMVPWQILALLLWFSADKNHTPQVFLWVVASACMYTNYFRIEKTFQ</sequence>
<reference evidence="6" key="2">
    <citation type="submission" date="2025-08" db="UniProtKB">
        <authorList>
            <consortium name="Ensembl"/>
        </authorList>
    </citation>
    <scope>IDENTIFICATION</scope>
</reference>
<dbReference type="GO" id="GO:0007339">
    <property type="term" value="P:binding of sperm to zona pellucida"/>
    <property type="evidence" value="ECO:0007669"/>
    <property type="project" value="TreeGrafter"/>
</dbReference>
<dbReference type="Proteomes" id="UP000694400">
    <property type="component" value="Chromosome 9"/>
</dbReference>
<dbReference type="InterPro" id="IPR046350">
    <property type="entry name" value="Cystatin_sf"/>
</dbReference>
<dbReference type="PROSITE" id="PS51530">
    <property type="entry name" value="CYSTATIN_FETUIN_B"/>
    <property type="match status" value="1"/>
</dbReference>
<reference evidence="6" key="1">
    <citation type="submission" date="2019-08" db="EMBL/GenBank/DDBJ databases">
        <title>Three high-quality genomes provides insights into domestication of ducks.</title>
        <authorList>
            <person name="Hou Z.C."/>
            <person name="Zhu F."/>
            <person name="Yin Z.T."/>
            <person name="Zhang F."/>
        </authorList>
    </citation>
    <scope>NUCLEOTIDE SEQUENCE [LARGE SCALE GENOMIC DNA]</scope>
</reference>
<organism evidence="6 7">
    <name type="scientific">Anas platyrhynchos</name>
    <name type="common">Mallard</name>
    <name type="synonym">Anas boschas</name>
    <dbReference type="NCBI Taxonomy" id="8839"/>
    <lineage>
        <taxon>Eukaryota</taxon>
        <taxon>Metazoa</taxon>
        <taxon>Chordata</taxon>
        <taxon>Craniata</taxon>
        <taxon>Vertebrata</taxon>
        <taxon>Euteleostomi</taxon>
        <taxon>Archelosauria</taxon>
        <taxon>Archosauria</taxon>
        <taxon>Dinosauria</taxon>
        <taxon>Saurischia</taxon>
        <taxon>Theropoda</taxon>
        <taxon>Coelurosauria</taxon>
        <taxon>Aves</taxon>
        <taxon>Neognathae</taxon>
        <taxon>Galloanserae</taxon>
        <taxon>Anseriformes</taxon>
        <taxon>Anatidae</taxon>
        <taxon>Anatinae</taxon>
        <taxon>Anas</taxon>
    </lineage>
</organism>
<dbReference type="InterPro" id="IPR025764">
    <property type="entry name" value="Cystatin_Fetuin_B"/>
</dbReference>
<dbReference type="GO" id="GO:0005576">
    <property type="term" value="C:extracellular region"/>
    <property type="evidence" value="ECO:0007669"/>
    <property type="project" value="TreeGrafter"/>
</dbReference>
<dbReference type="PANTHER" id="PTHR13814:SF10">
    <property type="entry name" value="FETUIN-B"/>
    <property type="match status" value="1"/>
</dbReference>
<dbReference type="Ensembl" id="ENSAPLT00020007510.1">
    <property type="protein sequence ID" value="ENSAPLP00020006992.1"/>
    <property type="gene ID" value="ENSAPLG00020005104.1"/>
</dbReference>
<dbReference type="InterPro" id="IPR050735">
    <property type="entry name" value="Kininogen_Fetuin_HRG"/>
</dbReference>
<keyword evidence="1 4" id="KW-0732">Signal</keyword>
<dbReference type="AlphaFoldDB" id="A0A8B9SJ18"/>
<feature type="chain" id="PRO_5034663991" evidence="4">
    <location>
        <begin position="19"/>
        <end position="279"/>
    </location>
</feature>
<accession>A0A8B9SJ18</accession>